<feature type="transmembrane region" description="Helical" evidence="2">
    <location>
        <begin position="151"/>
        <end position="171"/>
    </location>
</feature>
<keyword evidence="2" id="KW-0812">Transmembrane</keyword>
<name>A0ABP8D6Q9_9ACTN</name>
<proteinExistence type="predicted"/>
<dbReference type="Proteomes" id="UP001500620">
    <property type="component" value="Unassembled WGS sequence"/>
</dbReference>
<keyword evidence="2" id="KW-1133">Transmembrane helix</keyword>
<keyword evidence="4" id="KW-1185">Reference proteome</keyword>
<evidence type="ECO:0008006" key="5">
    <source>
        <dbReference type="Google" id="ProtNLM"/>
    </source>
</evidence>
<feature type="region of interest" description="Disordered" evidence="1">
    <location>
        <begin position="1"/>
        <end position="22"/>
    </location>
</feature>
<comment type="caution">
    <text evidence="3">The sequence shown here is derived from an EMBL/GenBank/DDBJ whole genome shotgun (WGS) entry which is preliminary data.</text>
</comment>
<evidence type="ECO:0000313" key="4">
    <source>
        <dbReference type="Proteomes" id="UP001500620"/>
    </source>
</evidence>
<evidence type="ECO:0000313" key="3">
    <source>
        <dbReference type="EMBL" id="GAA4248719.1"/>
    </source>
</evidence>
<feature type="transmembrane region" description="Helical" evidence="2">
    <location>
        <begin position="78"/>
        <end position="99"/>
    </location>
</feature>
<gene>
    <name evidence="3" type="ORF">GCM10022255_029900</name>
</gene>
<evidence type="ECO:0000256" key="1">
    <source>
        <dbReference type="SAM" id="MobiDB-lite"/>
    </source>
</evidence>
<sequence length="172" mass="16926">MGYPGYPPQQPPSPYGRPVPYGQQPPPYGYPHPYGVPTVPPAPVAAPAMRVDVVQGTPFGVAYPTIQSVPSGQATGSLVAGIASVLVALFAVCLGATGAEPGWGLAASGAFTILGVFLGGGAVGLAVYGLRQIRRAAGQGVTGKGMAVTGIVLGAVGAGLALLALLIPLAVV</sequence>
<dbReference type="RefSeq" id="WP_345126403.1">
    <property type="nucleotide sequence ID" value="NZ_BAABAT010000006.1"/>
</dbReference>
<evidence type="ECO:0000256" key="2">
    <source>
        <dbReference type="SAM" id="Phobius"/>
    </source>
</evidence>
<keyword evidence="2" id="KW-0472">Membrane</keyword>
<reference evidence="4" key="1">
    <citation type="journal article" date="2019" name="Int. J. Syst. Evol. Microbiol.">
        <title>The Global Catalogue of Microorganisms (GCM) 10K type strain sequencing project: providing services to taxonomists for standard genome sequencing and annotation.</title>
        <authorList>
            <consortium name="The Broad Institute Genomics Platform"/>
            <consortium name="The Broad Institute Genome Sequencing Center for Infectious Disease"/>
            <person name="Wu L."/>
            <person name="Ma J."/>
        </authorList>
    </citation>
    <scope>NUCLEOTIDE SEQUENCE [LARGE SCALE GENOMIC DNA]</scope>
    <source>
        <strain evidence="4">JCM 17441</strain>
    </source>
</reference>
<feature type="transmembrane region" description="Helical" evidence="2">
    <location>
        <begin position="105"/>
        <end position="130"/>
    </location>
</feature>
<organism evidence="3 4">
    <name type="scientific">Dactylosporangium darangshiense</name>
    <dbReference type="NCBI Taxonomy" id="579108"/>
    <lineage>
        <taxon>Bacteria</taxon>
        <taxon>Bacillati</taxon>
        <taxon>Actinomycetota</taxon>
        <taxon>Actinomycetes</taxon>
        <taxon>Micromonosporales</taxon>
        <taxon>Micromonosporaceae</taxon>
        <taxon>Dactylosporangium</taxon>
    </lineage>
</organism>
<protein>
    <recommendedName>
        <fullName evidence="5">DUF4190 domain-containing protein</fullName>
    </recommendedName>
</protein>
<accession>A0ABP8D6Q9</accession>
<dbReference type="EMBL" id="BAABAT010000006">
    <property type="protein sequence ID" value="GAA4248719.1"/>
    <property type="molecule type" value="Genomic_DNA"/>
</dbReference>